<name>A0A517NGJ2_9BACT</name>
<accession>A0A517NGJ2</accession>
<dbReference type="KEGG" id="rlc:K227x_46660"/>
<feature type="coiled-coil region" evidence="1">
    <location>
        <begin position="117"/>
        <end position="144"/>
    </location>
</feature>
<sequence length="148" mass="16216">MKTIKPSVRSLVIVAAILPATWGLSQVPVDSPRSASSRAKFGQDVRTTESAQQREWKAQLRTLRQTEATLGNAHPSLPAVREQIAAIEKRLESAAGSEIDPARQARSSTPANSMLADADLRQVLAEMADRIQRLEARVKTLEDAIRVH</sequence>
<evidence type="ECO:0000313" key="3">
    <source>
        <dbReference type="EMBL" id="QDT06257.1"/>
    </source>
</evidence>
<protein>
    <submittedName>
        <fullName evidence="3">Uncharacterized protein</fullName>
    </submittedName>
</protein>
<dbReference type="EMBL" id="CP036525">
    <property type="protein sequence ID" value="QDT06257.1"/>
    <property type="molecule type" value="Genomic_DNA"/>
</dbReference>
<keyword evidence="4" id="KW-1185">Reference proteome</keyword>
<reference evidence="3 4" key="1">
    <citation type="submission" date="2019-02" db="EMBL/GenBank/DDBJ databases">
        <title>Deep-cultivation of Planctomycetes and their phenomic and genomic characterization uncovers novel biology.</title>
        <authorList>
            <person name="Wiegand S."/>
            <person name="Jogler M."/>
            <person name="Boedeker C."/>
            <person name="Pinto D."/>
            <person name="Vollmers J."/>
            <person name="Rivas-Marin E."/>
            <person name="Kohn T."/>
            <person name="Peeters S.H."/>
            <person name="Heuer A."/>
            <person name="Rast P."/>
            <person name="Oberbeckmann S."/>
            <person name="Bunk B."/>
            <person name="Jeske O."/>
            <person name="Meyerdierks A."/>
            <person name="Storesund J.E."/>
            <person name="Kallscheuer N."/>
            <person name="Luecker S."/>
            <person name="Lage O.M."/>
            <person name="Pohl T."/>
            <person name="Merkel B.J."/>
            <person name="Hornburger P."/>
            <person name="Mueller R.-W."/>
            <person name="Bruemmer F."/>
            <person name="Labrenz M."/>
            <person name="Spormann A.M."/>
            <person name="Op den Camp H."/>
            <person name="Overmann J."/>
            <person name="Amann R."/>
            <person name="Jetten M.S.M."/>
            <person name="Mascher T."/>
            <person name="Medema M.H."/>
            <person name="Devos D.P."/>
            <person name="Kaster A.-K."/>
            <person name="Ovreas L."/>
            <person name="Rohde M."/>
            <person name="Galperin M.Y."/>
            <person name="Jogler C."/>
        </authorList>
    </citation>
    <scope>NUCLEOTIDE SEQUENCE [LARGE SCALE GENOMIC DNA]</scope>
    <source>
        <strain evidence="3 4">K22_7</strain>
    </source>
</reference>
<proteinExistence type="predicted"/>
<feature type="region of interest" description="Disordered" evidence="2">
    <location>
        <begin position="28"/>
        <end position="53"/>
    </location>
</feature>
<evidence type="ECO:0000313" key="4">
    <source>
        <dbReference type="Proteomes" id="UP000318538"/>
    </source>
</evidence>
<feature type="region of interest" description="Disordered" evidence="2">
    <location>
        <begin position="94"/>
        <end position="113"/>
    </location>
</feature>
<dbReference type="OrthoDB" id="286590at2"/>
<feature type="compositionally biased region" description="Basic and acidic residues" evidence="2">
    <location>
        <begin position="41"/>
        <end position="53"/>
    </location>
</feature>
<evidence type="ECO:0000256" key="1">
    <source>
        <dbReference type="SAM" id="Coils"/>
    </source>
</evidence>
<dbReference type="Proteomes" id="UP000318538">
    <property type="component" value="Chromosome"/>
</dbReference>
<dbReference type="AlphaFoldDB" id="A0A517NGJ2"/>
<gene>
    <name evidence="3" type="ORF">K227x_46660</name>
</gene>
<keyword evidence="1" id="KW-0175">Coiled coil</keyword>
<organism evidence="3 4">
    <name type="scientific">Rubripirellula lacrimiformis</name>
    <dbReference type="NCBI Taxonomy" id="1930273"/>
    <lineage>
        <taxon>Bacteria</taxon>
        <taxon>Pseudomonadati</taxon>
        <taxon>Planctomycetota</taxon>
        <taxon>Planctomycetia</taxon>
        <taxon>Pirellulales</taxon>
        <taxon>Pirellulaceae</taxon>
        <taxon>Rubripirellula</taxon>
    </lineage>
</organism>
<evidence type="ECO:0000256" key="2">
    <source>
        <dbReference type="SAM" id="MobiDB-lite"/>
    </source>
</evidence>
<dbReference type="RefSeq" id="WP_145172778.1">
    <property type="nucleotide sequence ID" value="NZ_CP036525.1"/>
</dbReference>